<comment type="caution">
    <text evidence="1">The sequence shown here is derived from an EMBL/GenBank/DDBJ whole genome shotgun (WGS) entry which is preliminary data.</text>
</comment>
<reference evidence="1 2" key="1">
    <citation type="submission" date="2021-06" db="EMBL/GenBank/DDBJ databases">
        <authorList>
            <person name="Palmer J.M."/>
        </authorList>
    </citation>
    <scope>NUCLEOTIDE SEQUENCE [LARGE SCALE GENOMIC DNA]</scope>
    <source>
        <strain evidence="2">if_2019</strain>
        <tissue evidence="1">Muscle</tissue>
    </source>
</reference>
<keyword evidence="2" id="KW-1185">Reference proteome</keyword>
<sequence>MRPQDCGPTPQNCGFQVLSQCFITGHCSASPSPELSRTSRCSFMPSCGQPFRMASTTPSVYLAAAESAPGLQSPADTSAPVTEGLADIIFLPSSILSTCRRWCHWHKMTALLKDQPATSTPVLVGLA</sequence>
<proteinExistence type="predicted"/>
<gene>
    <name evidence="1" type="ORF">ILYODFUR_031706</name>
</gene>
<organism evidence="1 2">
    <name type="scientific">Ilyodon furcidens</name>
    <name type="common">goldbreast splitfin</name>
    <dbReference type="NCBI Taxonomy" id="33524"/>
    <lineage>
        <taxon>Eukaryota</taxon>
        <taxon>Metazoa</taxon>
        <taxon>Chordata</taxon>
        <taxon>Craniata</taxon>
        <taxon>Vertebrata</taxon>
        <taxon>Euteleostomi</taxon>
        <taxon>Actinopterygii</taxon>
        <taxon>Neopterygii</taxon>
        <taxon>Teleostei</taxon>
        <taxon>Neoteleostei</taxon>
        <taxon>Acanthomorphata</taxon>
        <taxon>Ovalentaria</taxon>
        <taxon>Atherinomorphae</taxon>
        <taxon>Cyprinodontiformes</taxon>
        <taxon>Goodeidae</taxon>
        <taxon>Ilyodon</taxon>
    </lineage>
</organism>
<evidence type="ECO:0000313" key="1">
    <source>
        <dbReference type="EMBL" id="MEQ2245804.1"/>
    </source>
</evidence>
<evidence type="ECO:0000313" key="2">
    <source>
        <dbReference type="Proteomes" id="UP001482620"/>
    </source>
</evidence>
<name>A0ABV0UM76_9TELE</name>
<accession>A0ABV0UM76</accession>
<protein>
    <submittedName>
        <fullName evidence="1">Uncharacterized protein</fullName>
    </submittedName>
</protein>
<dbReference type="Proteomes" id="UP001482620">
    <property type="component" value="Unassembled WGS sequence"/>
</dbReference>
<dbReference type="EMBL" id="JAHRIQ010074488">
    <property type="protein sequence ID" value="MEQ2245804.1"/>
    <property type="molecule type" value="Genomic_DNA"/>
</dbReference>